<dbReference type="EMBL" id="JANUXW010000001">
    <property type="protein sequence ID" value="MCS4532892.1"/>
    <property type="molecule type" value="Genomic_DNA"/>
</dbReference>
<gene>
    <name evidence="1" type="ORF">NXS09_01075</name>
</gene>
<comment type="caution">
    <text evidence="1">The sequence shown here is derived from an EMBL/GenBank/DDBJ whole genome shotgun (WGS) entry which is preliminary data.</text>
</comment>
<organism evidence="1 2">
    <name type="scientific">Neisseria montereyensis</name>
    <dbReference type="NCBI Taxonomy" id="2973938"/>
    <lineage>
        <taxon>Bacteria</taxon>
        <taxon>Pseudomonadati</taxon>
        <taxon>Pseudomonadota</taxon>
        <taxon>Betaproteobacteria</taxon>
        <taxon>Neisseriales</taxon>
        <taxon>Neisseriaceae</taxon>
        <taxon>Neisseria</taxon>
    </lineage>
</organism>
<proteinExistence type="predicted"/>
<dbReference type="Proteomes" id="UP001166947">
    <property type="component" value="Unassembled WGS sequence"/>
</dbReference>
<protein>
    <submittedName>
        <fullName evidence="1">Uncharacterized protein</fullName>
    </submittedName>
</protein>
<name>A0ABT2F9S1_9NEIS</name>
<reference evidence="1" key="1">
    <citation type="submission" date="2022-08" db="EMBL/GenBank/DDBJ databases">
        <authorList>
            <person name="Volokhov D.V."/>
            <person name="Furtak V.A."/>
            <person name="Zagorodnyaya T.A."/>
        </authorList>
    </citation>
    <scope>NUCLEOTIDE SEQUENCE</scope>
    <source>
        <strain evidence="1">CSL10203-ORH2</strain>
    </source>
</reference>
<keyword evidence="2" id="KW-1185">Reference proteome</keyword>
<evidence type="ECO:0000313" key="1">
    <source>
        <dbReference type="EMBL" id="MCS4532892.1"/>
    </source>
</evidence>
<evidence type="ECO:0000313" key="2">
    <source>
        <dbReference type="Proteomes" id="UP001166947"/>
    </source>
</evidence>
<sequence length="48" mass="5356">MPTVLSDARIRPTPAERFQTAFGRGGLYIRPCLNILPCKLFTAHAKAR</sequence>
<accession>A0ABT2F9S1</accession>
<reference evidence="1" key="2">
    <citation type="journal article" date="2023" name="Curr. Microbiol.">
        <title>Neisseria montereyensis sp. nov., Isolated from Oropharynx of California Sea Lion (Zalophus californianus): Genomic, Phylogenetic, and Phenotypic Study.</title>
        <authorList>
            <person name="Volokhov D.V."/>
            <person name="Zagorodnyaya T.A."/>
            <person name="Furtak V.A."/>
            <person name="Nattanmai G."/>
            <person name="Randall L."/>
            <person name="Jose S."/>
            <person name="Gao Y."/>
            <person name="Gulland F.M."/>
            <person name="Eisenberg T."/>
            <person name="Delmonte P."/>
            <person name="Blom J."/>
            <person name="Mitchell K.K."/>
        </authorList>
    </citation>
    <scope>NUCLEOTIDE SEQUENCE</scope>
    <source>
        <strain evidence="1">CSL10203-ORH2</strain>
    </source>
</reference>
<dbReference type="RefSeq" id="WP_259290712.1">
    <property type="nucleotide sequence ID" value="NZ_JANUXW010000001.1"/>
</dbReference>